<organism evidence="5 6">
    <name type="scientific">Mycolicibacterium parafortuitum</name>
    <name type="common">Mycobacterium parafortuitum</name>
    <dbReference type="NCBI Taxonomy" id="39692"/>
    <lineage>
        <taxon>Bacteria</taxon>
        <taxon>Bacillati</taxon>
        <taxon>Actinomycetota</taxon>
        <taxon>Actinomycetes</taxon>
        <taxon>Mycobacteriales</taxon>
        <taxon>Mycobacteriaceae</taxon>
        <taxon>Mycolicibacterium</taxon>
    </lineage>
</organism>
<reference evidence="5 6" key="1">
    <citation type="submission" date="2018-05" db="EMBL/GenBank/DDBJ databases">
        <authorList>
            <consortium name="IHU Genomes"/>
        </authorList>
    </citation>
    <scope>NUCLEOTIDE SEQUENCE [LARGE SCALE GENOMIC DNA]</scope>
    <source>
        <strain evidence="5 6">P7335</strain>
    </source>
</reference>
<dbReference type="PANTHER" id="PTHR43004:SF19">
    <property type="entry name" value="BINDING MONOOXYGENASE, PUTATIVE (JCVI)-RELATED"/>
    <property type="match status" value="1"/>
</dbReference>
<evidence type="ECO:0000256" key="1">
    <source>
        <dbReference type="ARBA" id="ARBA00001974"/>
    </source>
</evidence>
<gene>
    <name evidence="5" type="ORF">MPP7335_04067</name>
</gene>
<evidence type="ECO:0000256" key="3">
    <source>
        <dbReference type="ARBA" id="ARBA00022827"/>
    </source>
</evidence>
<keyword evidence="5" id="KW-0560">Oxidoreductase</keyword>
<dbReference type="Proteomes" id="UP000252008">
    <property type="component" value="Unassembled WGS sequence"/>
</dbReference>
<dbReference type="InterPro" id="IPR036188">
    <property type="entry name" value="FAD/NAD-bd_sf"/>
</dbReference>
<keyword evidence="3" id="KW-0274">FAD</keyword>
<feature type="domain" description="FAD-binding" evidence="4">
    <location>
        <begin position="10"/>
        <end position="346"/>
    </location>
</feature>
<dbReference type="GO" id="GO:0016709">
    <property type="term" value="F:oxidoreductase activity, acting on paired donors, with incorporation or reduction of molecular oxygen, NAD(P)H as one donor, and incorporation of one atom of oxygen"/>
    <property type="evidence" value="ECO:0007669"/>
    <property type="project" value="UniProtKB-ARBA"/>
</dbReference>
<dbReference type="Pfam" id="PF01494">
    <property type="entry name" value="FAD_binding_3"/>
    <property type="match status" value="1"/>
</dbReference>
<dbReference type="Pfam" id="PF21274">
    <property type="entry name" value="Rng_hyd_C"/>
    <property type="match status" value="1"/>
</dbReference>
<evidence type="ECO:0000313" key="6">
    <source>
        <dbReference type="Proteomes" id="UP000252008"/>
    </source>
</evidence>
<name>A0A375YMB2_MYCPF</name>
<dbReference type="AlphaFoldDB" id="A0A375YMB2"/>
<proteinExistence type="predicted"/>
<evidence type="ECO:0000313" key="5">
    <source>
        <dbReference type="EMBL" id="SRX82307.1"/>
    </source>
</evidence>
<dbReference type="Gene3D" id="3.40.30.120">
    <property type="match status" value="1"/>
</dbReference>
<dbReference type="InterPro" id="IPR050641">
    <property type="entry name" value="RIFMO-like"/>
</dbReference>
<accession>A0A375YMB2</accession>
<keyword evidence="5" id="KW-0503">Monooxygenase</keyword>
<dbReference type="RefSeq" id="WP_083143849.1">
    <property type="nucleotide sequence ID" value="NZ_MVID01000010.1"/>
</dbReference>
<sequence length="496" mass="53306">MAGQPPSASTSVLIAGAGPTGLTAALELSRLGVAVRIVDRAERPSPESRALAVQARTLELLRVRGVGDRMLPLGNRAGSATLYAAGRRLASIELHRMPSEFNFILMLAQSETERLLTEQLARQGVKVERGVTVTTVRESAEGVDVTMRSSGADETVRASYVIAADGPHSTIRRALGLGFAGRTLPHNYVLADLHIDGDLPSDEVSIFLAANGFFAVFPMGGGRFRLMATDPGGVATDAGEVGLAHIQVLFDRVVHVPARLHSMNWSSRFRINSRHMKTLRKGRVFFGGDAAHVHSPAGGQGMNLGVQDMINLSWKLAMVLDGRAKTAVLDTYSPERLPVIRKVIGFTEIGTRVFNSTNRAVHEARIRMAPRALGRSRVQEAAAAMFGQLSADYRGGPFGAGDRVPDADGLYDELDLGALTLFTDDATARDATRRWDGAVTVRPGRDDGWLLVRPDGYLAARGDTGDIAALTDFLREWFVAPGDVGMADHTDAHKVT</sequence>
<dbReference type="SUPFAM" id="SSF51905">
    <property type="entry name" value="FAD/NAD(P)-binding domain"/>
    <property type="match status" value="1"/>
</dbReference>
<dbReference type="InterPro" id="IPR002938">
    <property type="entry name" value="FAD-bd"/>
</dbReference>
<dbReference type="EMBL" id="UEGS01000001">
    <property type="protein sequence ID" value="SRX82307.1"/>
    <property type="molecule type" value="Genomic_DNA"/>
</dbReference>
<dbReference type="PRINTS" id="PR00420">
    <property type="entry name" value="RNGMNOXGNASE"/>
</dbReference>
<evidence type="ECO:0000259" key="4">
    <source>
        <dbReference type="Pfam" id="PF01494"/>
    </source>
</evidence>
<dbReference type="STRING" id="39692.BST38_13565"/>
<dbReference type="PANTHER" id="PTHR43004">
    <property type="entry name" value="TRK SYSTEM POTASSIUM UPTAKE PROTEIN"/>
    <property type="match status" value="1"/>
</dbReference>
<evidence type="ECO:0000256" key="2">
    <source>
        <dbReference type="ARBA" id="ARBA00022630"/>
    </source>
</evidence>
<dbReference type="Gene3D" id="3.30.70.2450">
    <property type="match status" value="1"/>
</dbReference>
<keyword evidence="2" id="KW-0285">Flavoprotein</keyword>
<keyword evidence="6" id="KW-1185">Reference proteome</keyword>
<dbReference type="GO" id="GO:0071949">
    <property type="term" value="F:FAD binding"/>
    <property type="evidence" value="ECO:0007669"/>
    <property type="project" value="InterPro"/>
</dbReference>
<protein>
    <submittedName>
        <fullName evidence="5">Monooxygenase, FAD-binding [Burkholderia xenovorans LB400]</fullName>
    </submittedName>
</protein>
<comment type="cofactor">
    <cofactor evidence="1">
        <name>FAD</name>
        <dbReference type="ChEBI" id="CHEBI:57692"/>
    </cofactor>
</comment>
<dbReference type="Gene3D" id="3.50.50.60">
    <property type="entry name" value="FAD/NAD(P)-binding domain"/>
    <property type="match status" value="1"/>
</dbReference>